<evidence type="ECO:0000259" key="4">
    <source>
        <dbReference type="Pfam" id="PF13193"/>
    </source>
</evidence>
<evidence type="ECO:0008006" key="7">
    <source>
        <dbReference type="Google" id="ProtNLM"/>
    </source>
</evidence>
<protein>
    <recommendedName>
        <fullName evidence="7">Acetyl-CoA synthetase-like protein</fullName>
    </recommendedName>
</protein>
<dbReference type="InterPro" id="IPR045851">
    <property type="entry name" value="AMP-bd_C_sf"/>
</dbReference>
<proteinExistence type="inferred from homology"/>
<keyword evidence="6" id="KW-1185">Reference proteome</keyword>
<dbReference type="Gene3D" id="3.30.300.30">
    <property type="match status" value="1"/>
</dbReference>
<dbReference type="PANTHER" id="PTHR24096:SF149">
    <property type="entry name" value="AMP-BINDING DOMAIN-CONTAINING PROTEIN-RELATED"/>
    <property type="match status" value="1"/>
</dbReference>
<reference evidence="5 6" key="1">
    <citation type="submission" date="2014-06" db="EMBL/GenBank/DDBJ databases">
        <title>Evolutionary Origins and Diversification of the Mycorrhizal Mutualists.</title>
        <authorList>
            <consortium name="DOE Joint Genome Institute"/>
            <consortium name="Mycorrhizal Genomics Consortium"/>
            <person name="Kohler A."/>
            <person name="Kuo A."/>
            <person name="Nagy L.G."/>
            <person name="Floudas D."/>
            <person name="Copeland A."/>
            <person name="Barry K.W."/>
            <person name="Cichocki N."/>
            <person name="Veneault-Fourrey C."/>
            <person name="LaButti K."/>
            <person name="Lindquist E.A."/>
            <person name="Lipzen A."/>
            <person name="Lundell T."/>
            <person name="Morin E."/>
            <person name="Murat C."/>
            <person name="Riley R."/>
            <person name="Ohm R."/>
            <person name="Sun H."/>
            <person name="Tunlid A."/>
            <person name="Henrissat B."/>
            <person name="Grigoriev I.V."/>
            <person name="Hibbett D.S."/>
            <person name="Martin F."/>
        </authorList>
    </citation>
    <scope>NUCLEOTIDE SEQUENCE [LARGE SCALE GENOMIC DNA]</scope>
    <source>
        <strain evidence="5 6">SS14</strain>
    </source>
</reference>
<comment type="similarity">
    <text evidence="1">Belongs to the ATP-dependent AMP-binding enzyme family.</text>
</comment>
<dbReference type="PANTHER" id="PTHR24096">
    <property type="entry name" value="LONG-CHAIN-FATTY-ACID--COA LIGASE"/>
    <property type="match status" value="1"/>
</dbReference>
<dbReference type="Proteomes" id="UP000054279">
    <property type="component" value="Unassembled WGS sequence"/>
</dbReference>
<organism evidence="5 6">
    <name type="scientific">Sphaerobolus stellatus (strain SS14)</name>
    <dbReference type="NCBI Taxonomy" id="990650"/>
    <lineage>
        <taxon>Eukaryota</taxon>
        <taxon>Fungi</taxon>
        <taxon>Dikarya</taxon>
        <taxon>Basidiomycota</taxon>
        <taxon>Agaricomycotina</taxon>
        <taxon>Agaricomycetes</taxon>
        <taxon>Phallomycetidae</taxon>
        <taxon>Geastrales</taxon>
        <taxon>Sphaerobolaceae</taxon>
        <taxon>Sphaerobolus</taxon>
    </lineage>
</organism>
<evidence type="ECO:0000313" key="5">
    <source>
        <dbReference type="EMBL" id="KIJ34915.1"/>
    </source>
</evidence>
<evidence type="ECO:0000259" key="3">
    <source>
        <dbReference type="Pfam" id="PF00501"/>
    </source>
</evidence>
<evidence type="ECO:0000256" key="1">
    <source>
        <dbReference type="ARBA" id="ARBA00006432"/>
    </source>
</evidence>
<dbReference type="Pfam" id="PF00501">
    <property type="entry name" value="AMP-binding"/>
    <property type="match status" value="1"/>
</dbReference>
<name>A0A0C9VBR8_SPHS4</name>
<keyword evidence="2" id="KW-0436">Ligase</keyword>
<dbReference type="EMBL" id="KN837194">
    <property type="protein sequence ID" value="KIJ34915.1"/>
    <property type="molecule type" value="Genomic_DNA"/>
</dbReference>
<evidence type="ECO:0000256" key="2">
    <source>
        <dbReference type="ARBA" id="ARBA00022598"/>
    </source>
</evidence>
<accession>A0A0C9VBR8</accession>
<dbReference type="Gene3D" id="3.40.50.980">
    <property type="match status" value="2"/>
</dbReference>
<dbReference type="InterPro" id="IPR025110">
    <property type="entry name" value="AMP-bd_C"/>
</dbReference>
<dbReference type="Pfam" id="PF13193">
    <property type="entry name" value="AMP-binding_C"/>
    <property type="match status" value="1"/>
</dbReference>
<dbReference type="InterPro" id="IPR000873">
    <property type="entry name" value="AMP-dep_synth/lig_dom"/>
</dbReference>
<evidence type="ECO:0000313" key="6">
    <source>
        <dbReference type="Proteomes" id="UP000054279"/>
    </source>
</evidence>
<dbReference type="AlphaFoldDB" id="A0A0C9VBR8"/>
<feature type="domain" description="AMP-dependent synthetase/ligase" evidence="3">
    <location>
        <begin position="75"/>
        <end position="319"/>
    </location>
</feature>
<dbReference type="GO" id="GO:0016405">
    <property type="term" value="F:CoA-ligase activity"/>
    <property type="evidence" value="ECO:0007669"/>
    <property type="project" value="TreeGrafter"/>
</dbReference>
<feature type="domain" description="AMP-binding enzyme C-terminal" evidence="4">
    <location>
        <begin position="330"/>
        <end position="417"/>
    </location>
</feature>
<dbReference type="OrthoDB" id="1898221at2759"/>
<sequence>MLIRSPFPPLPQLPATNTHNILFRTPERLGFGDYVMYIDAVTGQQWTRYDLVKRIYDAMTALRKDTSQGGLGLTSSNVEYCTLVHALLRLTVPSALFSSYATVRELTHYFERAKPTHIFVHVALFGRLQSVAQEHGFPDSRIFIIDGYIYSVSNHRTLGSMVGNVHCQNLVQEPVREAGKNALAYSVFSSGTFGLPKAVMVSHGNINFALQAGASVFMEAAQRKPSPPKFHPINACATFNYYLLPRWNLDLAITAIERHRITTVTAIPSVIYALQSSPKFKTIDSSSIVSISSGGAYLPPILANKMPSLVKTADISGGYKVSGLQVSPTEVEDIILEDPSDIVSDAAVAGIHLPTAQTADDRVPRAWVVLTPQGKKLSEKEAEAHIISWGQKNLSKYKWLRGGIEFVSEITKNPTGKVLRQLLTERYEAKNVTTKL</sequence>
<dbReference type="SUPFAM" id="SSF56801">
    <property type="entry name" value="Acetyl-CoA synthetase-like"/>
    <property type="match status" value="1"/>
</dbReference>
<gene>
    <name evidence="5" type="ORF">M422DRAFT_782659</name>
</gene>
<dbReference type="HOGENOM" id="CLU_000022_59_2_1"/>